<keyword evidence="1" id="KW-0812">Transmembrane</keyword>
<evidence type="ECO:0000256" key="1">
    <source>
        <dbReference type="SAM" id="Phobius"/>
    </source>
</evidence>
<dbReference type="AlphaFoldDB" id="A0A4R0NLZ5"/>
<feature type="transmembrane region" description="Helical" evidence="1">
    <location>
        <begin position="67"/>
        <end position="87"/>
    </location>
</feature>
<keyword evidence="1" id="KW-0472">Membrane</keyword>
<dbReference type="Proteomes" id="UP000293347">
    <property type="component" value="Unassembled WGS sequence"/>
</dbReference>
<evidence type="ECO:0000313" key="2">
    <source>
        <dbReference type="EMBL" id="TCD01821.1"/>
    </source>
</evidence>
<accession>A0A4R0NLZ5</accession>
<dbReference type="OrthoDB" id="826196at2"/>
<proteinExistence type="predicted"/>
<name>A0A4R0NLZ5_9SPHI</name>
<dbReference type="EMBL" id="SJSL01000002">
    <property type="protein sequence ID" value="TCD01821.1"/>
    <property type="molecule type" value="Genomic_DNA"/>
</dbReference>
<reference evidence="2 3" key="1">
    <citation type="submission" date="2019-02" db="EMBL/GenBank/DDBJ databases">
        <title>Pedobacter sp. RP-1-14 sp. nov., isolated from Arctic soil.</title>
        <authorList>
            <person name="Dahal R.H."/>
        </authorList>
    </citation>
    <scope>NUCLEOTIDE SEQUENCE [LARGE SCALE GENOMIC DNA]</scope>
    <source>
        <strain evidence="2 3">RP-1-14</strain>
    </source>
</reference>
<sequence length="116" mass="13110">MMIRIFTAVLLIVVVIMGFKQGIAMFNGNEVVLEMFGKFNFSRFWVKVLGGLTILAVIMVLFPQTYVVGNVLMASLILLILCLQLSIMDIRGAMIEVPFLLMNLALIYFQYPTVKK</sequence>
<evidence type="ECO:0008006" key="4">
    <source>
        <dbReference type="Google" id="ProtNLM"/>
    </source>
</evidence>
<feature type="transmembrane region" description="Helical" evidence="1">
    <location>
        <begin position="93"/>
        <end position="111"/>
    </location>
</feature>
<protein>
    <recommendedName>
        <fullName evidence="4">DoxX-like protein</fullName>
    </recommendedName>
</protein>
<organism evidence="2 3">
    <name type="scientific">Pedobacter psychroterrae</name>
    <dbReference type="NCBI Taxonomy" id="2530453"/>
    <lineage>
        <taxon>Bacteria</taxon>
        <taxon>Pseudomonadati</taxon>
        <taxon>Bacteroidota</taxon>
        <taxon>Sphingobacteriia</taxon>
        <taxon>Sphingobacteriales</taxon>
        <taxon>Sphingobacteriaceae</taxon>
        <taxon>Pedobacter</taxon>
    </lineage>
</organism>
<keyword evidence="1" id="KW-1133">Transmembrane helix</keyword>
<comment type="caution">
    <text evidence="2">The sequence shown here is derived from an EMBL/GenBank/DDBJ whole genome shotgun (WGS) entry which is preliminary data.</text>
</comment>
<evidence type="ECO:0000313" key="3">
    <source>
        <dbReference type="Proteomes" id="UP000293347"/>
    </source>
</evidence>
<gene>
    <name evidence="2" type="ORF">EZ437_11065</name>
</gene>
<keyword evidence="3" id="KW-1185">Reference proteome</keyword>
<feature type="transmembrane region" description="Helical" evidence="1">
    <location>
        <begin position="44"/>
        <end position="62"/>
    </location>
</feature>